<dbReference type="RefSeq" id="WP_007702550.1">
    <property type="nucleotide sequence ID" value="NZ_AOIQ01000017.1"/>
</dbReference>
<dbReference type="EMBL" id="AOIQ01000017">
    <property type="protein sequence ID" value="ELZ09460.1"/>
    <property type="molecule type" value="Genomic_DNA"/>
</dbReference>
<evidence type="ECO:0000313" key="5">
    <source>
        <dbReference type="Proteomes" id="UP000011560"/>
    </source>
</evidence>
<dbReference type="InterPro" id="IPR056397">
    <property type="entry name" value="Fn3_arc"/>
</dbReference>
<organism evidence="4 5">
    <name type="scientific">Halovivax asiaticus JCM 14624</name>
    <dbReference type="NCBI Taxonomy" id="1227490"/>
    <lineage>
        <taxon>Archaea</taxon>
        <taxon>Methanobacteriati</taxon>
        <taxon>Methanobacteriota</taxon>
        <taxon>Stenosarchaea group</taxon>
        <taxon>Halobacteria</taxon>
        <taxon>Halobacteriales</taxon>
        <taxon>Natrialbaceae</taxon>
        <taxon>Halovivax</taxon>
    </lineage>
</organism>
<proteinExistence type="predicted"/>
<protein>
    <submittedName>
        <fullName evidence="4">Uncharacterized protein</fullName>
    </submittedName>
</protein>
<dbReference type="OrthoDB" id="201701at2157"/>
<keyword evidence="5" id="KW-1185">Reference proteome</keyword>
<comment type="caution">
    <text evidence="4">The sequence shown here is derived from an EMBL/GenBank/DDBJ whole genome shotgun (WGS) entry which is preliminary data.</text>
</comment>
<dbReference type="Pfam" id="PF23379">
    <property type="entry name" value="DUF7096"/>
    <property type="match status" value="1"/>
</dbReference>
<dbReference type="AlphaFoldDB" id="M0BF39"/>
<reference evidence="4 5" key="1">
    <citation type="journal article" date="2014" name="PLoS Genet.">
        <title>Phylogenetically driven sequencing of extremely halophilic archaea reveals strategies for static and dynamic osmo-response.</title>
        <authorList>
            <person name="Becker E.A."/>
            <person name="Seitzer P.M."/>
            <person name="Tritt A."/>
            <person name="Larsen D."/>
            <person name="Krusor M."/>
            <person name="Yao A.I."/>
            <person name="Wu D."/>
            <person name="Madern D."/>
            <person name="Eisen J.A."/>
            <person name="Darling A.E."/>
            <person name="Facciotti M.T."/>
        </authorList>
    </citation>
    <scope>NUCLEOTIDE SEQUENCE [LARGE SCALE GENOMIC DNA]</scope>
    <source>
        <strain evidence="4 5">JCM 14624</strain>
    </source>
</reference>
<dbReference type="InterPro" id="IPR055522">
    <property type="entry name" value="DUF7096"/>
</dbReference>
<dbReference type="Proteomes" id="UP000011560">
    <property type="component" value="Unassembled WGS sequence"/>
</dbReference>
<name>M0BF39_9EURY</name>
<accession>M0BF39</accession>
<gene>
    <name evidence="4" type="ORF">C479_11600</name>
</gene>
<dbReference type="STRING" id="1227490.C479_11600"/>
<dbReference type="Pfam" id="PF23374">
    <property type="entry name" value="Fn3_arc"/>
    <property type="match status" value="1"/>
</dbReference>
<feature type="domain" description="DUF7096" evidence="3">
    <location>
        <begin position="1"/>
        <end position="198"/>
    </location>
</feature>
<dbReference type="Pfam" id="PF23375">
    <property type="entry name" value="DUF7094"/>
    <property type="match status" value="1"/>
</dbReference>
<evidence type="ECO:0000259" key="3">
    <source>
        <dbReference type="Pfam" id="PF23379"/>
    </source>
</evidence>
<feature type="domain" description="DUF7094" evidence="2">
    <location>
        <begin position="214"/>
        <end position="323"/>
    </location>
</feature>
<evidence type="ECO:0000259" key="1">
    <source>
        <dbReference type="Pfam" id="PF23374"/>
    </source>
</evidence>
<evidence type="ECO:0000313" key="4">
    <source>
        <dbReference type="EMBL" id="ELZ09460.1"/>
    </source>
</evidence>
<evidence type="ECO:0000259" key="2">
    <source>
        <dbReference type="Pfam" id="PF23375"/>
    </source>
</evidence>
<dbReference type="InterPro" id="IPR055520">
    <property type="entry name" value="DUF7094"/>
</dbReference>
<sequence>MRNALSVAIAALLVTSLLPLASVAAAPGSDSIVASPSEANTAVAQQTGPDGTTERLGLEGSATSAYADPSPDFGTALAATDDELRREWAFHELEYNWDDIPENERQDRIEAYNAQILDRLDELKARERAAVRAMAAGEIPADRVLSTIARNDHEAEILRTNVDRLESYATSPREFGSMRRTTKGAIATHEGPVRDAAFQMFSATGQTKILTPILVESTESGALVSSVTDGSYLREVNRYDNRDLSRPRQLEGITAGTDRLAELYPWALSPEGDATGKSYDELLPRHQFTFEMYHTQGLLRVHLDSGTTDVFRETQELELARLPIETAGSWSGESATVELNVTPRVGPIQFNVTDSETESPLDATILVDGEPVTRTGEDGAAWIVRPLAESEIAVQVDGETIPVEPDP</sequence>
<feature type="domain" description="Fibronectin-III type-like" evidence="1">
    <location>
        <begin position="329"/>
        <end position="401"/>
    </location>
</feature>